<evidence type="ECO:0000313" key="3">
    <source>
        <dbReference type="Proteomes" id="UP000317685"/>
    </source>
</evidence>
<accession>A0A561W5L5</accession>
<dbReference type="AlphaFoldDB" id="A0A561W5L5"/>
<proteinExistence type="predicted"/>
<evidence type="ECO:0000313" key="2">
    <source>
        <dbReference type="EMBL" id="TWG19134.1"/>
    </source>
</evidence>
<keyword evidence="1" id="KW-0732">Signal</keyword>
<protein>
    <recommendedName>
        <fullName evidence="4">Streptogrisin C</fullName>
    </recommendedName>
</protein>
<dbReference type="SUPFAM" id="SSF50494">
    <property type="entry name" value="Trypsin-like serine proteases"/>
    <property type="match status" value="1"/>
</dbReference>
<feature type="chain" id="PRO_5021925085" description="Streptogrisin C" evidence="1">
    <location>
        <begin position="39"/>
        <end position="443"/>
    </location>
</feature>
<comment type="caution">
    <text evidence="2">The sequence shown here is derived from an EMBL/GenBank/DDBJ whole genome shotgun (WGS) entry which is preliminary data.</text>
</comment>
<gene>
    <name evidence="2" type="ORF">FHU34_114515</name>
</gene>
<dbReference type="InterPro" id="IPR009003">
    <property type="entry name" value="Peptidase_S1_PA"/>
</dbReference>
<dbReference type="InterPro" id="IPR043504">
    <property type="entry name" value="Peptidase_S1_PA_chymotrypsin"/>
</dbReference>
<dbReference type="Proteomes" id="UP000317685">
    <property type="component" value="Unassembled WGS sequence"/>
</dbReference>
<dbReference type="GeneID" id="300129992"/>
<evidence type="ECO:0008006" key="4">
    <source>
        <dbReference type="Google" id="ProtNLM"/>
    </source>
</evidence>
<reference evidence="2 3" key="1">
    <citation type="submission" date="2019-06" db="EMBL/GenBank/DDBJ databases">
        <title>Sequencing the genomes of 1000 actinobacteria strains.</title>
        <authorList>
            <person name="Klenk H.-P."/>
        </authorList>
    </citation>
    <scope>NUCLEOTIDE SEQUENCE [LARGE SCALE GENOMIC DNA]</scope>
    <source>
        <strain evidence="2 3">DSM 45885</strain>
    </source>
</reference>
<name>A0A561W5L5_9ACTN</name>
<organism evidence="2 3">
    <name type="scientific">Micromonospora taraxaci</name>
    <dbReference type="NCBI Taxonomy" id="1316803"/>
    <lineage>
        <taxon>Bacteria</taxon>
        <taxon>Bacillati</taxon>
        <taxon>Actinomycetota</taxon>
        <taxon>Actinomycetes</taxon>
        <taxon>Micromonosporales</taxon>
        <taxon>Micromonosporaceae</taxon>
        <taxon>Micromonospora</taxon>
    </lineage>
</organism>
<sequence>MIRPHPTVRRSAMLRRVAVTAFGLTLLVAGVTAAPATAAPDGKAGIAAPGGNAGIAAPGGKAATAGSFVDSTPVPGGFASWSELLRLQQRMNNAAAQITNAAQRSANSGFAGIVADPTNRHLKVYWKGEPPANLVANARATVATQVLPAAYSQRELLAAADRLRAKAGDEITTVGPRADGAGLLVGTQDGLLGATALAGVPVTVQTKVAAAPATRWDDTAPWWGGAAWRNATTGGGCSTGFGVFKNGNARILSAAHCGNLNNVATDPTGQAMGTVSFRNAGTDTLLLSGGSGGRVFNNSTDAQGNVVSEFSNQVIGASASQVGNWVCTSGAYSGTRCSIQVKARNLCINVRDFGQVCGQVQAENTTGLNAVGQGDSGGPVEIVNAANTLQVWATGTNTAIDDTNTSTACTGYRPTGRVCAWRFYYEDIFSGMAGVGATGVVLG</sequence>
<dbReference type="EMBL" id="VIWZ01000001">
    <property type="protein sequence ID" value="TWG19134.1"/>
    <property type="molecule type" value="Genomic_DNA"/>
</dbReference>
<dbReference type="RefSeq" id="WP_145783682.1">
    <property type="nucleotide sequence ID" value="NZ_JBEZJF010000004.1"/>
</dbReference>
<feature type="signal peptide" evidence="1">
    <location>
        <begin position="1"/>
        <end position="38"/>
    </location>
</feature>
<dbReference type="Gene3D" id="2.40.10.10">
    <property type="entry name" value="Trypsin-like serine proteases"/>
    <property type="match status" value="2"/>
</dbReference>
<keyword evidence="3" id="KW-1185">Reference proteome</keyword>
<dbReference type="OrthoDB" id="4413809at2"/>
<evidence type="ECO:0000256" key="1">
    <source>
        <dbReference type="SAM" id="SignalP"/>
    </source>
</evidence>